<organism evidence="25 26">
    <name type="scientific">Quercus lobata</name>
    <name type="common">Valley oak</name>
    <dbReference type="NCBI Taxonomy" id="97700"/>
    <lineage>
        <taxon>Eukaryota</taxon>
        <taxon>Viridiplantae</taxon>
        <taxon>Streptophyta</taxon>
        <taxon>Embryophyta</taxon>
        <taxon>Tracheophyta</taxon>
        <taxon>Spermatophyta</taxon>
        <taxon>Magnoliopsida</taxon>
        <taxon>eudicotyledons</taxon>
        <taxon>Gunneridae</taxon>
        <taxon>Pentapetalae</taxon>
        <taxon>rosids</taxon>
        <taxon>fabids</taxon>
        <taxon>Fagales</taxon>
        <taxon>Fagaceae</taxon>
        <taxon>Quercus</taxon>
    </lineage>
</organism>
<keyword evidence="16" id="KW-1133">Transmembrane helix</keyword>
<dbReference type="OMA" id="NCISHYC"/>
<dbReference type="EnsemblPlants" id="QL03p033253:mrna">
    <property type="protein sequence ID" value="QL03p033253:mrna"/>
    <property type="gene ID" value="QL03p033253"/>
</dbReference>
<dbReference type="AlphaFoldDB" id="A0A7N2L7F1"/>
<evidence type="ECO:0000256" key="22">
    <source>
        <dbReference type="ARBA" id="ARBA00063357"/>
    </source>
</evidence>
<evidence type="ECO:0000256" key="12">
    <source>
        <dbReference type="ARBA" id="ARBA00022741"/>
    </source>
</evidence>
<evidence type="ECO:0000313" key="25">
    <source>
        <dbReference type="EnsemblPlants" id="QL03p033253:mrna"/>
    </source>
</evidence>
<evidence type="ECO:0000256" key="21">
    <source>
        <dbReference type="ARBA" id="ARBA00058818"/>
    </source>
</evidence>
<keyword evidence="6" id="KW-1003">Cell membrane</keyword>
<evidence type="ECO:0000256" key="15">
    <source>
        <dbReference type="ARBA" id="ARBA00022840"/>
    </source>
</evidence>
<evidence type="ECO:0000256" key="1">
    <source>
        <dbReference type="ARBA" id="ARBA00004251"/>
    </source>
</evidence>
<dbReference type="Proteomes" id="UP000594261">
    <property type="component" value="Chromosome 3"/>
</dbReference>
<evidence type="ECO:0000256" key="19">
    <source>
        <dbReference type="ARBA" id="ARBA00023180"/>
    </source>
</evidence>
<dbReference type="PROSITE" id="PS00108">
    <property type="entry name" value="PROTEIN_KINASE_ST"/>
    <property type="match status" value="1"/>
</dbReference>
<dbReference type="Gene3D" id="1.10.510.10">
    <property type="entry name" value="Transferase(Phosphotransferase) domain 1"/>
    <property type="match status" value="1"/>
</dbReference>
<dbReference type="GO" id="GO:0004674">
    <property type="term" value="F:protein serine/threonine kinase activity"/>
    <property type="evidence" value="ECO:0007669"/>
    <property type="project" value="UniProtKB-KW"/>
</dbReference>
<evidence type="ECO:0000256" key="3">
    <source>
        <dbReference type="ARBA" id="ARBA00008536"/>
    </source>
</evidence>
<evidence type="ECO:0000256" key="20">
    <source>
        <dbReference type="ARBA" id="ARBA00058054"/>
    </source>
</evidence>
<evidence type="ECO:0000313" key="26">
    <source>
        <dbReference type="Proteomes" id="UP000594261"/>
    </source>
</evidence>
<dbReference type="InterPro" id="IPR019825">
    <property type="entry name" value="Lectin_legB_Mn/Ca_BS"/>
</dbReference>
<dbReference type="GO" id="GO:0005524">
    <property type="term" value="F:ATP binding"/>
    <property type="evidence" value="ECO:0007669"/>
    <property type="project" value="UniProtKB-UniRule"/>
</dbReference>
<dbReference type="SMART" id="SM00220">
    <property type="entry name" value="S_TKc"/>
    <property type="match status" value="1"/>
</dbReference>
<dbReference type="Gene3D" id="2.60.120.200">
    <property type="match status" value="1"/>
</dbReference>
<dbReference type="PROSITE" id="PS00308">
    <property type="entry name" value="LECTIN_LEGUME_ALPHA"/>
    <property type="match status" value="1"/>
</dbReference>
<keyword evidence="8" id="KW-0808">Transferase</keyword>
<evidence type="ECO:0000256" key="9">
    <source>
        <dbReference type="ARBA" id="ARBA00022692"/>
    </source>
</evidence>
<dbReference type="EMBL" id="LRBV02000003">
    <property type="status" value="NOT_ANNOTATED_CDS"/>
    <property type="molecule type" value="Genomic_DNA"/>
</dbReference>
<keyword evidence="26" id="KW-1185">Reference proteome</keyword>
<dbReference type="InParanoid" id="A0A7N2L7F1"/>
<evidence type="ECO:0000256" key="23">
    <source>
        <dbReference type="PROSITE-ProRule" id="PRU10141"/>
    </source>
</evidence>
<dbReference type="EC" id="2.7.11.1" evidence="5"/>
<dbReference type="InterPro" id="IPR000719">
    <property type="entry name" value="Prot_kinase_dom"/>
</dbReference>
<keyword evidence="17" id="KW-0472">Membrane</keyword>
<feature type="domain" description="Protein kinase" evidence="24">
    <location>
        <begin position="291"/>
        <end position="569"/>
    </location>
</feature>
<evidence type="ECO:0000256" key="11">
    <source>
        <dbReference type="ARBA" id="ARBA00022734"/>
    </source>
</evidence>
<dbReference type="FunFam" id="3.30.200.20:FF:000168">
    <property type="entry name" value="L-type lectin-domain containing receptor kinase IX.1"/>
    <property type="match status" value="1"/>
</dbReference>
<name>A0A7N2L7F1_QUELO</name>
<dbReference type="PANTHER" id="PTHR27007">
    <property type="match status" value="1"/>
</dbReference>
<keyword evidence="11" id="KW-0430">Lectin</keyword>
<dbReference type="InterPro" id="IPR008271">
    <property type="entry name" value="Ser/Thr_kinase_AS"/>
</dbReference>
<keyword evidence="13" id="KW-0418">Kinase</keyword>
<evidence type="ECO:0000256" key="4">
    <source>
        <dbReference type="ARBA" id="ARBA00010217"/>
    </source>
</evidence>
<dbReference type="InterPro" id="IPR050528">
    <property type="entry name" value="L-type_Lectin-RKs"/>
</dbReference>
<evidence type="ECO:0000256" key="17">
    <source>
        <dbReference type="ARBA" id="ARBA00023136"/>
    </source>
</evidence>
<comment type="subunit">
    <text evidence="22">Interacts with ABCG40.</text>
</comment>
<dbReference type="GO" id="GO:0030246">
    <property type="term" value="F:carbohydrate binding"/>
    <property type="evidence" value="ECO:0007669"/>
    <property type="project" value="UniProtKB-KW"/>
</dbReference>
<dbReference type="InterPro" id="IPR011009">
    <property type="entry name" value="Kinase-like_dom_sf"/>
</dbReference>
<dbReference type="CDD" id="cd14066">
    <property type="entry name" value="STKc_IRAK"/>
    <property type="match status" value="1"/>
</dbReference>
<evidence type="ECO:0000256" key="13">
    <source>
        <dbReference type="ARBA" id="ARBA00022777"/>
    </source>
</evidence>
<dbReference type="PROSITE" id="PS00307">
    <property type="entry name" value="LECTIN_LEGUME_BETA"/>
    <property type="match status" value="1"/>
</dbReference>
<reference evidence="25 26" key="1">
    <citation type="journal article" date="2016" name="G3 (Bethesda)">
        <title>First Draft Assembly and Annotation of the Genome of a California Endemic Oak Quercus lobata Nee (Fagaceae).</title>
        <authorList>
            <person name="Sork V.L."/>
            <person name="Fitz-Gibbon S.T."/>
            <person name="Puiu D."/>
            <person name="Crepeau M."/>
            <person name="Gugger P.F."/>
            <person name="Sherman R."/>
            <person name="Stevens K."/>
            <person name="Langley C.H."/>
            <person name="Pellegrini M."/>
            <person name="Salzberg S.L."/>
        </authorList>
    </citation>
    <scope>NUCLEOTIDE SEQUENCE [LARGE SCALE GENOMIC DNA]</scope>
    <source>
        <strain evidence="25 26">cv. SW786</strain>
    </source>
</reference>
<comment type="similarity">
    <text evidence="2">Belongs to the leguminous lectin family.</text>
</comment>
<dbReference type="Pfam" id="PF00069">
    <property type="entry name" value="Pkinase"/>
    <property type="match status" value="1"/>
</dbReference>
<reference evidence="25" key="2">
    <citation type="submission" date="2021-01" db="UniProtKB">
        <authorList>
            <consortium name="EnsemblPlants"/>
        </authorList>
    </citation>
    <scope>IDENTIFICATION</scope>
</reference>
<dbReference type="Gene3D" id="3.30.200.20">
    <property type="entry name" value="Phosphorylase Kinase, domain 1"/>
    <property type="match status" value="1"/>
</dbReference>
<evidence type="ECO:0000256" key="18">
    <source>
        <dbReference type="ARBA" id="ARBA00023170"/>
    </source>
</evidence>
<comment type="subcellular location">
    <subcellularLocation>
        <location evidence="1">Cell membrane</location>
        <topology evidence="1">Single-pass type I membrane protein</topology>
    </subcellularLocation>
</comment>
<dbReference type="FunFam" id="2.60.120.200:FF:000103">
    <property type="entry name" value="L-type lectin-domain containing receptor kinase IX.1"/>
    <property type="match status" value="1"/>
</dbReference>
<keyword evidence="12 23" id="KW-0547">Nucleotide-binding</keyword>
<dbReference type="GO" id="GO:0009626">
    <property type="term" value="P:plant-type hypersensitive response"/>
    <property type="evidence" value="ECO:0007669"/>
    <property type="project" value="UniProtKB-ARBA"/>
</dbReference>
<keyword evidence="9" id="KW-0812">Transmembrane</keyword>
<comment type="similarity">
    <text evidence="3">In the N-terminal section; belongs to the leguminous lectin family.</text>
</comment>
<keyword evidence="19" id="KW-0325">Glycoprotein</keyword>
<sequence>MIIFFLLSLPHTNSVYFNLSSFQPSDSSITFQGDAYVDSQGLQLTKNTQTALLSYSVGRALYSEQVRLWDNNTGWLADFTTHFSFIIKAVTAVPADGLTFFIAPFGSKMPNNSTGRAFGLLSSDDALNGTHNQIVAVEFDTFKNQFDPSSNHVGIDVNSIVSKANVTWNSSISNGSTANTWISYNSTTKILSVFLTYADNPVFSGNSSLSYSVDLRTVLPEWVSVGLSAATVSFGGVSCALGLLWFICWRKGANVNTEDFADDICIDDEFEKGTGPRSFTYHELIRATNNFAEGGKLGQGGFGCVYKGLLRESNTEVAVKRVSKGSRQGKKEYTSEVKTISHLRHRNLVQLIGWCHEQGELLLVYEFMANGSLDTHLFGAKVMLTWSVRYKIALGLASALLYLHEEWEQCVVHRDIKSSNIMLDSNFNAKLGDFGLARLVDHELGSQTTVLAGTMGYLAPECAITGKASKESDVYSFGVVSLEITCGRKPIQLLAEPGKLSLVEWVWDLYGKHQLLEAVDKRLCMEFDEKQMECLMVVGLWCCHPDPTIRPSIRQVINVLNFEVPFPILSSKLPVPMYDEPSMHMCRLSYTPTSHLGSIKGQPLCSCSSCSINSSTSAGLSKPLLNSGKADVELTSVSY</sequence>
<keyword evidence="15 23" id="KW-0067">ATP-binding</keyword>
<evidence type="ECO:0000256" key="8">
    <source>
        <dbReference type="ARBA" id="ARBA00022679"/>
    </source>
</evidence>
<dbReference type="Gramene" id="QL03p033253:mrna">
    <property type="protein sequence ID" value="QL03p033253:mrna"/>
    <property type="gene ID" value="QL03p033253"/>
</dbReference>
<dbReference type="InterPro" id="IPR013320">
    <property type="entry name" value="ConA-like_dom_sf"/>
</dbReference>
<dbReference type="GO" id="GO:0005886">
    <property type="term" value="C:plasma membrane"/>
    <property type="evidence" value="ECO:0007669"/>
    <property type="project" value="UniProtKB-SubCell"/>
</dbReference>
<dbReference type="PROSITE" id="PS00107">
    <property type="entry name" value="PROTEIN_KINASE_ATP"/>
    <property type="match status" value="1"/>
</dbReference>
<dbReference type="PROSITE" id="PS50011">
    <property type="entry name" value="PROTEIN_KINASE_DOM"/>
    <property type="match status" value="1"/>
</dbReference>
<keyword evidence="14" id="KW-0611">Plant defense</keyword>
<keyword evidence="10" id="KW-0732">Signal</keyword>
<evidence type="ECO:0000256" key="2">
    <source>
        <dbReference type="ARBA" id="ARBA00007606"/>
    </source>
</evidence>
<comment type="similarity">
    <text evidence="4">In the C-terminal section; belongs to the protein kinase superfamily. Ser/Thr protein kinase family.</text>
</comment>
<dbReference type="InterPro" id="IPR001220">
    <property type="entry name" value="Legume_lectin_dom"/>
</dbReference>
<evidence type="ECO:0000256" key="6">
    <source>
        <dbReference type="ARBA" id="ARBA00022475"/>
    </source>
</evidence>
<comment type="function">
    <text evidence="20">Involved in resistance response to the pathogenic oomycetes Phytophthora infestans and Phytophthora capsici.</text>
</comment>
<feature type="binding site" evidence="23">
    <location>
        <position position="320"/>
    </location>
    <ligand>
        <name>ATP</name>
        <dbReference type="ChEBI" id="CHEBI:30616"/>
    </ligand>
</feature>
<keyword evidence="7" id="KW-0723">Serine/threonine-protein kinase</keyword>
<dbReference type="CDD" id="cd06899">
    <property type="entry name" value="lectin_legume_LecRK_Arcelin_ConA"/>
    <property type="match status" value="1"/>
</dbReference>
<evidence type="ECO:0000256" key="16">
    <source>
        <dbReference type="ARBA" id="ARBA00022989"/>
    </source>
</evidence>
<dbReference type="SUPFAM" id="SSF49899">
    <property type="entry name" value="Concanavalin A-like lectins/glucanases"/>
    <property type="match status" value="1"/>
</dbReference>
<dbReference type="SUPFAM" id="SSF56112">
    <property type="entry name" value="Protein kinase-like (PK-like)"/>
    <property type="match status" value="1"/>
</dbReference>
<dbReference type="GO" id="GO:0002229">
    <property type="term" value="P:defense response to oomycetes"/>
    <property type="evidence" value="ECO:0007669"/>
    <property type="project" value="UniProtKB-ARBA"/>
</dbReference>
<keyword evidence="18" id="KW-0675">Receptor</keyword>
<evidence type="ECO:0000259" key="24">
    <source>
        <dbReference type="PROSITE" id="PS50011"/>
    </source>
</evidence>
<protein>
    <recommendedName>
        <fullName evidence="5">non-specific serine/threonine protein kinase</fullName>
        <ecNumber evidence="5">2.7.11.1</ecNumber>
    </recommendedName>
</protein>
<accession>A0A7N2L7F1</accession>
<dbReference type="FunFam" id="1.10.510.10:FF:000240">
    <property type="entry name" value="Lectin-domain containing receptor kinase A4.3"/>
    <property type="match status" value="1"/>
</dbReference>
<evidence type="ECO:0000256" key="10">
    <source>
        <dbReference type="ARBA" id="ARBA00022729"/>
    </source>
</evidence>
<dbReference type="InterPro" id="IPR017441">
    <property type="entry name" value="Protein_kinase_ATP_BS"/>
</dbReference>
<dbReference type="Pfam" id="PF00139">
    <property type="entry name" value="Lectin_legB"/>
    <property type="match status" value="1"/>
</dbReference>
<dbReference type="InterPro" id="IPR000985">
    <property type="entry name" value="Lectin_LegA_CS"/>
</dbReference>
<evidence type="ECO:0000256" key="5">
    <source>
        <dbReference type="ARBA" id="ARBA00012513"/>
    </source>
</evidence>
<proteinExistence type="inferred from homology"/>
<evidence type="ECO:0000256" key="14">
    <source>
        <dbReference type="ARBA" id="ARBA00022821"/>
    </source>
</evidence>
<evidence type="ECO:0000256" key="7">
    <source>
        <dbReference type="ARBA" id="ARBA00022527"/>
    </source>
</evidence>
<comment type="function">
    <text evidence="21">Promotes hydrogen peroxide H(2)O(2) production and cell death.</text>
</comment>